<dbReference type="InterPro" id="IPR035681">
    <property type="entry name" value="ComA-like_MBL"/>
</dbReference>
<dbReference type="Pfam" id="PF00753">
    <property type="entry name" value="Lactamase_B"/>
    <property type="match status" value="1"/>
</dbReference>
<evidence type="ECO:0000259" key="3">
    <source>
        <dbReference type="SMART" id="SM00849"/>
    </source>
</evidence>
<feature type="region of interest" description="Disordered" evidence="1">
    <location>
        <begin position="508"/>
        <end position="534"/>
    </location>
</feature>
<dbReference type="InterPro" id="IPR036866">
    <property type="entry name" value="RibonucZ/Hydroxyglut_hydro"/>
</dbReference>
<keyword evidence="2" id="KW-0472">Membrane</keyword>
<evidence type="ECO:0000256" key="2">
    <source>
        <dbReference type="SAM" id="Phobius"/>
    </source>
</evidence>
<organism evidence="4 5">
    <name type="scientific">Candidatus Vogelbacteria bacterium CG10_big_fil_rev_8_21_14_0_10_51_16</name>
    <dbReference type="NCBI Taxonomy" id="1975045"/>
    <lineage>
        <taxon>Bacteria</taxon>
        <taxon>Candidatus Vogeliibacteriota</taxon>
    </lineage>
</organism>
<keyword evidence="2" id="KW-1133">Transmembrane helix</keyword>
<name>A0A2H0RDQ5_9BACT</name>
<dbReference type="Proteomes" id="UP000228767">
    <property type="component" value="Unassembled WGS sequence"/>
</dbReference>
<dbReference type="InterPro" id="IPR052159">
    <property type="entry name" value="Competence_DNA_uptake"/>
</dbReference>
<feature type="domain" description="Metallo-beta-lactamase" evidence="3">
    <location>
        <begin position="85"/>
        <end position="294"/>
    </location>
</feature>
<dbReference type="SMART" id="SM00849">
    <property type="entry name" value="Lactamase_B"/>
    <property type="match status" value="1"/>
</dbReference>
<protein>
    <recommendedName>
        <fullName evidence="3">Metallo-beta-lactamase domain-containing protein</fullName>
    </recommendedName>
</protein>
<reference evidence="4 5" key="1">
    <citation type="submission" date="2017-09" db="EMBL/GenBank/DDBJ databases">
        <title>Depth-based differentiation of microbial function through sediment-hosted aquifers and enrichment of novel symbionts in the deep terrestrial subsurface.</title>
        <authorList>
            <person name="Probst A.J."/>
            <person name="Ladd B."/>
            <person name="Jarett J.K."/>
            <person name="Geller-Mcgrath D.E."/>
            <person name="Sieber C.M."/>
            <person name="Emerson J.B."/>
            <person name="Anantharaman K."/>
            <person name="Thomas B.C."/>
            <person name="Malmstrom R."/>
            <person name="Stieglmeier M."/>
            <person name="Klingl A."/>
            <person name="Woyke T."/>
            <person name="Ryan C.M."/>
            <person name="Banfield J.F."/>
        </authorList>
    </citation>
    <scope>NUCLEOTIDE SEQUENCE [LARGE SCALE GENOMIC DNA]</scope>
    <source>
        <strain evidence="4">CG10_big_fil_rev_8_21_14_0_10_51_16</strain>
    </source>
</reference>
<evidence type="ECO:0000313" key="5">
    <source>
        <dbReference type="Proteomes" id="UP000228767"/>
    </source>
</evidence>
<sequence>MSKDVDKNLEEYQAKASNTKKSVGGDIISYTDVETDMVKGIYGAYGAATKASLVALVAFTIWLLFGLLTGTKVESSLYFLDIGQGDAQLLVLAAPEHSKGSIKVLIDAGRAGQVLHALDDALESKNDKYIDILITTHAHEDHYGGFLELLKNYEVGLFIHNGQAPEEKDAPLWGVLLNELAERKVPTLALKAGDTIRYGETELAVLLPTDALIEAGDANEASLVILADIKEGGESIRALFTGDIGFTTEDTLLEDKQSLKADILKVGHHGSNHSTSENFVHAVRPVIAGIGVGENRYGHPHERVLATLAAAGTLVYTTKDRGTIKVPLNRSRPAKMERAEGGMLANIQTVLTGSYLAPRLTTVTLSQAKAEGGEFSLVAHKTCHFNEPQGVSPAPVRINEVAWMGALSGATHEWVELKKMTAEAINITGWQLVNENERVHALFTQGSAFTSDFLILARNTADTALGLEAELIFTGALRNADEGLRLFDNECRLVDEVFAAPNWPAGVNNTKQTMERGGPASWTNSAIPGGTPRR</sequence>
<dbReference type="InterPro" id="IPR001279">
    <property type="entry name" value="Metallo-B-lactamas"/>
</dbReference>
<dbReference type="PANTHER" id="PTHR30619">
    <property type="entry name" value="DNA INTERNALIZATION/COMPETENCE PROTEIN COMEC/REC2"/>
    <property type="match status" value="1"/>
</dbReference>
<proteinExistence type="predicted"/>
<dbReference type="AlphaFoldDB" id="A0A2H0RDQ5"/>
<dbReference type="EMBL" id="PCYI01000024">
    <property type="protein sequence ID" value="PIR44658.1"/>
    <property type="molecule type" value="Genomic_DNA"/>
</dbReference>
<comment type="caution">
    <text evidence="4">The sequence shown here is derived from an EMBL/GenBank/DDBJ whole genome shotgun (WGS) entry which is preliminary data.</text>
</comment>
<feature type="transmembrane region" description="Helical" evidence="2">
    <location>
        <begin position="47"/>
        <end position="68"/>
    </location>
</feature>
<dbReference type="SUPFAM" id="SSF56281">
    <property type="entry name" value="Metallo-hydrolase/oxidoreductase"/>
    <property type="match status" value="1"/>
</dbReference>
<accession>A0A2H0RDQ5</accession>
<dbReference type="InterPro" id="IPR036415">
    <property type="entry name" value="Lamin_tail_dom_sf"/>
</dbReference>
<dbReference type="CDD" id="cd07731">
    <property type="entry name" value="ComA-like_MBL-fold"/>
    <property type="match status" value="1"/>
</dbReference>
<dbReference type="SUPFAM" id="SSF74853">
    <property type="entry name" value="Lamin A/C globular tail domain"/>
    <property type="match status" value="1"/>
</dbReference>
<keyword evidence="2" id="KW-0812">Transmembrane</keyword>
<gene>
    <name evidence="4" type="ORF">COV10_03570</name>
</gene>
<dbReference type="PANTHER" id="PTHR30619:SF1">
    <property type="entry name" value="RECOMBINATION PROTEIN 2"/>
    <property type="match status" value="1"/>
</dbReference>
<evidence type="ECO:0000256" key="1">
    <source>
        <dbReference type="SAM" id="MobiDB-lite"/>
    </source>
</evidence>
<dbReference type="Gene3D" id="3.60.15.10">
    <property type="entry name" value="Ribonuclease Z/Hydroxyacylglutathione hydrolase-like"/>
    <property type="match status" value="1"/>
</dbReference>
<evidence type="ECO:0000313" key="4">
    <source>
        <dbReference type="EMBL" id="PIR44658.1"/>
    </source>
</evidence>